<evidence type="ECO:0000313" key="9">
    <source>
        <dbReference type="Proteomes" id="UP001515480"/>
    </source>
</evidence>
<dbReference type="SUPFAM" id="SSF81296">
    <property type="entry name" value="E set domains"/>
    <property type="match status" value="2"/>
</dbReference>
<dbReference type="Pfam" id="PF24681">
    <property type="entry name" value="Kelch_KLHDC2_KLHL20_DRC7"/>
    <property type="match status" value="2"/>
</dbReference>
<dbReference type="InterPro" id="IPR051437">
    <property type="entry name" value="TTLL_monoglycylase"/>
</dbReference>
<dbReference type="SMART" id="SM00557">
    <property type="entry name" value="IG_FLMN"/>
    <property type="match status" value="2"/>
</dbReference>
<feature type="repeat" description="Filamin" evidence="6">
    <location>
        <begin position="1209"/>
        <end position="1317"/>
    </location>
</feature>
<feature type="compositionally biased region" description="Low complexity" evidence="7">
    <location>
        <begin position="23"/>
        <end position="45"/>
    </location>
</feature>
<dbReference type="SUPFAM" id="SSF50965">
    <property type="entry name" value="Galactose oxidase, central domain"/>
    <property type="match status" value="1"/>
</dbReference>
<dbReference type="GO" id="GO:0005524">
    <property type="term" value="F:ATP binding"/>
    <property type="evidence" value="ECO:0007669"/>
    <property type="project" value="UniProtKB-KW"/>
</dbReference>
<evidence type="ECO:0000256" key="7">
    <source>
        <dbReference type="SAM" id="MobiDB-lite"/>
    </source>
</evidence>
<keyword evidence="9" id="KW-1185">Reference proteome</keyword>
<dbReference type="PANTHER" id="PTHR45870:SF2">
    <property type="entry name" value="TUBULIN MONOGLYCYLASE TTLL3"/>
    <property type="match status" value="1"/>
</dbReference>
<name>A0AB34J939_PRYPA</name>
<dbReference type="SUPFAM" id="SSF56059">
    <property type="entry name" value="Glutathione synthetase ATP-binding domain-like"/>
    <property type="match status" value="1"/>
</dbReference>
<keyword evidence="3" id="KW-0436">Ligase</keyword>
<evidence type="ECO:0000256" key="3">
    <source>
        <dbReference type="ARBA" id="ARBA00022598"/>
    </source>
</evidence>
<dbReference type="InterPro" id="IPR013783">
    <property type="entry name" value="Ig-like_fold"/>
</dbReference>
<organism evidence="8 9">
    <name type="scientific">Prymnesium parvum</name>
    <name type="common">Toxic golden alga</name>
    <dbReference type="NCBI Taxonomy" id="97485"/>
    <lineage>
        <taxon>Eukaryota</taxon>
        <taxon>Haptista</taxon>
        <taxon>Haptophyta</taxon>
        <taxon>Prymnesiophyceae</taxon>
        <taxon>Prymnesiales</taxon>
        <taxon>Prymnesiaceae</taxon>
        <taxon>Prymnesium</taxon>
    </lineage>
</organism>
<dbReference type="Gene3D" id="2.120.10.80">
    <property type="entry name" value="Kelch-type beta propeller"/>
    <property type="match status" value="2"/>
</dbReference>
<comment type="caution">
    <text evidence="8">The sequence shown here is derived from an EMBL/GenBank/DDBJ whole genome shotgun (WGS) entry which is preliminary data.</text>
</comment>
<evidence type="ECO:0000256" key="2">
    <source>
        <dbReference type="ARBA" id="ARBA00022490"/>
    </source>
</evidence>
<dbReference type="Gene3D" id="2.60.40.10">
    <property type="entry name" value="Immunoglobulins"/>
    <property type="match status" value="3"/>
</dbReference>
<evidence type="ECO:0000256" key="5">
    <source>
        <dbReference type="ARBA" id="ARBA00022840"/>
    </source>
</evidence>
<dbReference type="Gene3D" id="3.30.470.20">
    <property type="entry name" value="ATP-grasp fold, B domain"/>
    <property type="match status" value="1"/>
</dbReference>
<dbReference type="Pfam" id="PF03133">
    <property type="entry name" value="TTL"/>
    <property type="match status" value="2"/>
</dbReference>
<dbReference type="EMBL" id="JBGBPQ010000011">
    <property type="protein sequence ID" value="KAL1516022.1"/>
    <property type="molecule type" value="Genomic_DNA"/>
</dbReference>
<sequence>MVSASTHALDHAPSSSRARNRRGNGSLPMASGGSSRPSSVSSARPADARRRSAAAARAAPAEPAEPAHPALAALALFDSKRLAVLGGFGAPAVAAGGGAAHWRSLWEAYKQYAEGGRPPKEEIERSRGCNYYCGDCHSLCLASTGDPRWERHDFGEEAAAVLQRTGHTLTRLPSAATALLFGGRNLQRGSCMNDAWLLHFSPHGAPRLQELAAAGTPPSPRAHHSATLLRERVYVLGGHTSEGRCLADVYVLRLASVRWEAIHAAGSPPPVLSRHTAVALGGTIVVFGGCARVHSGAAKPRLRFSERVYCLTEEAAAEAAEGEAEAEAIGVRWEAVECGGRQPAARAEHCAAAVGEKLYVLGGQRLVRSKAPPRPAGARACHELFVLDWPSRTWTQVARVPPLRREAASLVPLGNQFLIAFGGWSGAYSKEDPLLCPWSDALHVLHLPSMQWFQLDSAGCQPTPRYGHAAALIDLSATSAARCTVECGWRGELIAGEVATLRLCTFDASGNARLTGGDDFQLTMLALGCGEKAELTAQLTDNGDGTYAASFRPTLAAEYSLRVQLRQFSRTLTSRLSSDASPPPVQMSEVPIPPTARTIQVRAARGAALSARLASPFVVSGRTTAALAFLPVDQFGNHARDAAASPSLRVARTACLPPHAANGTPPPPPSLEWQASGDEFHLTLRGDGALVYLTAHDEATGLSSGEVELRLTGAPRSLHAAAASDGAVSGELYGPIYVRALDATGHVVGGAAFTPAVRVERPLRSGGESGAARGVEWEVAETQWRGGGAEEAAALLWVRMRGEPGDLELIVEDEGRGEGGEALAGARLALYLTGPPFFLQASGGQQISAAAGEEAAALNLQLVDSNGKHVTGLGFLPDLTLTYLPATDLPCAPSAFPAVGGQGDAEEAASCEVVRHEWSYNSRKVRQGVSIGFKVHGKAGVYTLLVNDKAGLVRKALSIPIRVEAGATVAERCSLLDASGLAPPLLAGERRSVTLQCVDAYGNAAHAGRDSVSLTLRPGPGGPPPLHADVAPLDGGRYRLEWCATAACRYVPWFHCNGTRLPLHAPFVDVLAAPPISLALRPVLACPGLGWGERSWDSTPAEVQVELGRQLLVHVVAVDAYGNEAEDGGRQAGGGVVHGLNAAVERRADQPGGPPAEAEVVALACRKYSGASGSGMAMRLAIGGRSGAATLRVSDKRGLCGELLLALLPGLPAAAQCSAEGAALRHTTAGARATVRLLLRDAWGNATAPTAHTQPPRLAVESAAAGGTPPSVAHRSVRLQPDGSYELQYELHRAGSYSLSVLLGGGHVHASPFPLAVAAAAAHALRLRAPPHAAACGAPFGPLAVWAVDAYGNAVAAGGFGMPRVEARAADAAAAARGARGNERPAVEVIGGEWGEGGEGEDGVRTALLTLVLCGRAGAVALVASDPSGALRDGSLQLALAAGAPHALHASCFSSTLAVGAPIGPISLTMCDKFANALPTGDTPICLRAVRVEGGGGRGGAAEGWGEAAWDDEAASEAADLVPLEEVGLEVVFRDVKASAAGVRGTAVFFLKVVGAEPGLLRFDFSLEKGSQPPGAPASPLPSCAYAPWLRAVEPASLVLPLSAGLSFYSENPIVTRALLARKWAQALEPSPSRDSDRLSFVWTVKTSDIDFKRLPRGTLCNHFESADLTTKVGLLACIKESALWHADANPDAFFPRCYDLSDESQIKAFADDFHLTSAAAVLQRFVTFGPRGADAPAGCASLRLAEAALHAVRAAVVTLLDEYLDQRAPPHAASPSQLAEMAALAASRLPAAAADGEARAQAAGAQAAALHRAAASTLRELARIRPQLEMEGMRNVWLLKPSYGSKGIGLRLVNDSLQKILGERDCLRVVQKYVERPLLLHGYKFDIRCWLLVTSWQPLVLWMYDECILRLCSEPFTLDDLSNTLRHITNRSIHQKALSSGAINAKASAGAAAVGVCRARLSSAGARKGGGGEKPDAPADATHCRPRAASARAPAARAAEALEATAAAERASPQLAGALWTGGQLDEFLRARGQGRAWERAVLPAMRRLAAATMVSAIERVEARKESFELYGIDMILDESLQPWLIEVNESPNLSSHNSAIKEQIVTRMLTEVVDLVVDHLPRAAEQPVECVGGWRSIHRGDAVAEVAFTPDVEGLNCTGTRLALHSGEHFLSNQRMHRAATCIGRVGRGMVVRCWWRLLRGAAMQLQRNIRLKPPHRSSASPICTAGAASPSVSIGSAGTPSSLVARANSPLQSAVATAELSMSSSASLGIEVVTTSLLETGTRRQNEETRASTPQLLSRNMTTATSHRQGFVAQMRDSVISDLFTIGGYAGIARNAGKAKCCDA</sequence>
<dbReference type="Proteomes" id="UP001515480">
    <property type="component" value="Unassembled WGS sequence"/>
</dbReference>
<proteinExistence type="predicted"/>
<feature type="region of interest" description="Disordered" evidence="7">
    <location>
        <begin position="1"/>
        <end position="65"/>
    </location>
</feature>
<dbReference type="PROSITE" id="PS50194">
    <property type="entry name" value="FILAMIN_REPEAT"/>
    <property type="match status" value="1"/>
</dbReference>
<comment type="subcellular location">
    <subcellularLocation>
        <location evidence="1">Cytoplasm</location>
    </subcellularLocation>
</comment>
<reference evidence="8 9" key="1">
    <citation type="journal article" date="2024" name="Science">
        <title>Giant polyketide synthase enzymes in the biosynthesis of giant marine polyether toxins.</title>
        <authorList>
            <person name="Fallon T.R."/>
            <person name="Shende V.V."/>
            <person name="Wierzbicki I.H."/>
            <person name="Pendleton A.L."/>
            <person name="Watervoot N.F."/>
            <person name="Auber R.P."/>
            <person name="Gonzalez D.J."/>
            <person name="Wisecaver J.H."/>
            <person name="Moore B.S."/>
        </authorList>
    </citation>
    <scope>NUCLEOTIDE SEQUENCE [LARGE SCALE GENOMIC DNA]</scope>
    <source>
        <strain evidence="8 9">12B1</strain>
    </source>
</reference>
<dbReference type="InterPro" id="IPR011043">
    <property type="entry name" value="Gal_Oxase/kelch_b-propeller"/>
</dbReference>
<evidence type="ECO:0000313" key="8">
    <source>
        <dbReference type="EMBL" id="KAL1516022.1"/>
    </source>
</evidence>
<evidence type="ECO:0000256" key="1">
    <source>
        <dbReference type="ARBA" id="ARBA00004496"/>
    </source>
</evidence>
<dbReference type="InterPro" id="IPR017868">
    <property type="entry name" value="Filamin/ABP280_repeat-like"/>
</dbReference>
<gene>
    <name evidence="8" type="ORF">AB1Y20_002635</name>
</gene>
<dbReference type="InterPro" id="IPR015915">
    <property type="entry name" value="Kelch-typ_b-propeller"/>
</dbReference>
<dbReference type="PANTHER" id="PTHR45870">
    <property type="entry name" value="TUBULIN MONOGLYCYLASE TTLL3"/>
    <property type="match status" value="1"/>
</dbReference>
<feature type="region of interest" description="Disordered" evidence="7">
    <location>
        <begin position="1965"/>
        <end position="1991"/>
    </location>
</feature>
<dbReference type="GO" id="GO:0070736">
    <property type="term" value="F:protein-glycine ligase activity, initiating"/>
    <property type="evidence" value="ECO:0007669"/>
    <property type="project" value="TreeGrafter"/>
</dbReference>
<evidence type="ECO:0000256" key="6">
    <source>
        <dbReference type="PROSITE-ProRule" id="PRU00087"/>
    </source>
</evidence>
<dbReference type="Pfam" id="PF00630">
    <property type="entry name" value="Filamin"/>
    <property type="match status" value="1"/>
</dbReference>
<keyword evidence="2" id="KW-0963">Cytoplasm</keyword>
<keyword evidence="5" id="KW-0067">ATP-binding</keyword>
<dbReference type="InterPro" id="IPR004344">
    <property type="entry name" value="TTL/TTLL_fam"/>
</dbReference>
<dbReference type="GO" id="GO:0015630">
    <property type="term" value="C:microtubule cytoskeleton"/>
    <property type="evidence" value="ECO:0007669"/>
    <property type="project" value="TreeGrafter"/>
</dbReference>
<accession>A0AB34J939</accession>
<keyword evidence="4" id="KW-0547">Nucleotide-binding</keyword>
<feature type="compositionally biased region" description="Low complexity" evidence="7">
    <location>
        <begin position="53"/>
        <end position="65"/>
    </location>
</feature>
<protein>
    <submittedName>
        <fullName evidence="8">Uncharacterized protein</fullName>
    </submittedName>
</protein>
<dbReference type="InterPro" id="IPR001298">
    <property type="entry name" value="Filamin/ABP280_rpt"/>
</dbReference>
<evidence type="ECO:0000256" key="4">
    <source>
        <dbReference type="ARBA" id="ARBA00022741"/>
    </source>
</evidence>
<dbReference type="GO" id="GO:0005737">
    <property type="term" value="C:cytoplasm"/>
    <property type="evidence" value="ECO:0007669"/>
    <property type="project" value="UniProtKB-SubCell"/>
</dbReference>
<dbReference type="InterPro" id="IPR014756">
    <property type="entry name" value="Ig_E-set"/>
</dbReference>
<dbReference type="PROSITE" id="PS51221">
    <property type="entry name" value="TTL"/>
    <property type="match status" value="1"/>
</dbReference>
<dbReference type="SUPFAM" id="SSF117281">
    <property type="entry name" value="Kelch motif"/>
    <property type="match status" value="1"/>
</dbReference>